<evidence type="ECO:0000256" key="1">
    <source>
        <dbReference type="SAM" id="Phobius"/>
    </source>
</evidence>
<feature type="non-terminal residue" evidence="2">
    <location>
        <position position="78"/>
    </location>
</feature>
<protein>
    <submittedName>
        <fullName evidence="2">Uncharacterized protein</fullName>
    </submittedName>
</protein>
<reference evidence="2" key="1">
    <citation type="journal article" date="2014" name="Front. Microbiol.">
        <title>High frequency of phylogenetically diverse reductive dehalogenase-homologous genes in deep subseafloor sedimentary metagenomes.</title>
        <authorList>
            <person name="Kawai M."/>
            <person name="Futagami T."/>
            <person name="Toyoda A."/>
            <person name="Takaki Y."/>
            <person name="Nishi S."/>
            <person name="Hori S."/>
            <person name="Arai W."/>
            <person name="Tsubouchi T."/>
            <person name="Morono Y."/>
            <person name="Uchiyama I."/>
            <person name="Ito T."/>
            <person name="Fujiyama A."/>
            <person name="Inagaki F."/>
            <person name="Takami H."/>
        </authorList>
    </citation>
    <scope>NUCLEOTIDE SEQUENCE</scope>
    <source>
        <strain evidence="2">Expedition CK06-06</strain>
    </source>
</reference>
<organism evidence="2">
    <name type="scientific">marine sediment metagenome</name>
    <dbReference type="NCBI Taxonomy" id="412755"/>
    <lineage>
        <taxon>unclassified sequences</taxon>
        <taxon>metagenomes</taxon>
        <taxon>ecological metagenomes</taxon>
    </lineage>
</organism>
<evidence type="ECO:0000313" key="2">
    <source>
        <dbReference type="EMBL" id="GAH51569.1"/>
    </source>
</evidence>
<dbReference type="PROSITE" id="PS51257">
    <property type="entry name" value="PROKAR_LIPOPROTEIN"/>
    <property type="match status" value="1"/>
</dbReference>
<gene>
    <name evidence="2" type="ORF">S03H2_35891</name>
</gene>
<keyword evidence="1" id="KW-1133">Transmembrane helix</keyword>
<proteinExistence type="predicted"/>
<name>X1HCL1_9ZZZZ</name>
<feature type="transmembrane region" description="Helical" evidence="1">
    <location>
        <begin position="12"/>
        <end position="30"/>
    </location>
</feature>
<dbReference type="AlphaFoldDB" id="X1HCL1"/>
<keyword evidence="1" id="KW-0472">Membrane</keyword>
<dbReference type="EMBL" id="BARU01021983">
    <property type="protein sequence ID" value="GAH51569.1"/>
    <property type="molecule type" value="Genomic_DNA"/>
</dbReference>
<keyword evidence="1" id="KW-0812">Transmembrane</keyword>
<sequence length="78" mass="8285">MNTKNLAQNKYVALSLYIIVMIGLVGCGTLEVGAVEAKAMGANPIEAEAVKIMNNEIQMEQENGSADLISMDQLPSDA</sequence>
<comment type="caution">
    <text evidence="2">The sequence shown here is derived from an EMBL/GenBank/DDBJ whole genome shotgun (WGS) entry which is preliminary data.</text>
</comment>
<accession>X1HCL1</accession>